<organism evidence="3 4">
    <name type="scientific">Microbacterium marinum</name>
    <dbReference type="NCBI Taxonomy" id="421115"/>
    <lineage>
        <taxon>Bacteria</taxon>
        <taxon>Bacillati</taxon>
        <taxon>Actinomycetota</taxon>
        <taxon>Actinomycetes</taxon>
        <taxon>Micrococcales</taxon>
        <taxon>Microbacteriaceae</taxon>
        <taxon>Microbacterium</taxon>
    </lineage>
</organism>
<evidence type="ECO:0000313" key="4">
    <source>
        <dbReference type="Proteomes" id="UP000573729"/>
    </source>
</evidence>
<dbReference type="Gene3D" id="3.90.400.10">
    <property type="entry name" value="Oligo-1,6-glucosidase, Domain 2"/>
    <property type="match status" value="1"/>
</dbReference>
<dbReference type="Proteomes" id="UP000573729">
    <property type="component" value="Unassembled WGS sequence"/>
</dbReference>
<dbReference type="AlphaFoldDB" id="A0A7W7BN90"/>
<evidence type="ECO:0000313" key="3">
    <source>
        <dbReference type="EMBL" id="MBB4665789.1"/>
    </source>
</evidence>
<feature type="domain" description="Glycosyl hydrolase family 13 catalytic" evidence="2">
    <location>
        <begin position="17"/>
        <end position="414"/>
    </location>
</feature>
<dbReference type="RefSeq" id="WP_184214750.1">
    <property type="nucleotide sequence ID" value="NZ_JACHMD010000001.1"/>
</dbReference>
<dbReference type="GO" id="GO:0047471">
    <property type="term" value="F:maltose alpha-D-glucosyltransferase activity"/>
    <property type="evidence" value="ECO:0007669"/>
    <property type="project" value="UniProtKB-EC"/>
</dbReference>
<dbReference type="InterPro" id="IPR045857">
    <property type="entry name" value="O16G_dom_2"/>
</dbReference>
<dbReference type="PANTHER" id="PTHR10357:SF179">
    <property type="entry name" value="NEUTRAL AND BASIC AMINO ACID TRANSPORT PROTEIN RBAT"/>
    <property type="match status" value="1"/>
</dbReference>
<evidence type="ECO:0000259" key="2">
    <source>
        <dbReference type="SMART" id="SM00642"/>
    </source>
</evidence>
<comment type="caution">
    <text evidence="3">The sequence shown here is derived from an EMBL/GenBank/DDBJ whole genome shotgun (WGS) entry which is preliminary data.</text>
</comment>
<dbReference type="SUPFAM" id="SSF51445">
    <property type="entry name" value="(Trans)glycosidases"/>
    <property type="match status" value="1"/>
</dbReference>
<sequence>MTRGTLADRLDRIVLYQAYPQSFADADGDGIGDLDGLAARLDYLGWLGVDAVWINPCFVSPMRDAGYDVADFDHIDPRYGGDAALDRLVTEADRHGIALLLDLVAGHTSDQHPWFQRAIADDSDHRYVLSDRQAEGFEPVPGPRGGFYKPNFFAFQPALNFGYARADAAEPWRQPVDADGPRQNRDALVDIIRRWYDRGVQGFRVDMAASLVKDDPGHIETAKLWNDIRRRLDASHPGNILISEWGDPKRSIAAGFHSDFFLQFGGDDDGHPLKSLFNNNSGTVHEAWDQTEVWADAAGTGTAADFIAAWREAASAIEADGRGGVVGLPTANHDFTRMVSGSRDAEQARSALLLVLTWPAMPSVYYGDEIGMRYVPGLASLEGSSLGPRYERAGSRTPMQWGALDDTDTVGVSRYLPEDPDPERPTVAAQLGDAASLLHFVRDAIALRRSDPRLSARSEVDVQETDYPFVYVRGGSLLVALNPSAAPRTVALPERGPAPAVRLAFAARIADGALQLDAFGCAVVDLAPEPLTDTDPAASAASDGRTSA</sequence>
<dbReference type="Gene3D" id="2.60.40.1180">
    <property type="entry name" value="Golgi alpha-mannosidase II"/>
    <property type="match status" value="1"/>
</dbReference>
<dbReference type="GO" id="GO:0009313">
    <property type="term" value="P:oligosaccharide catabolic process"/>
    <property type="evidence" value="ECO:0007669"/>
    <property type="project" value="TreeGrafter"/>
</dbReference>
<keyword evidence="3" id="KW-0413">Isomerase</keyword>
<dbReference type="PANTHER" id="PTHR10357">
    <property type="entry name" value="ALPHA-AMYLASE FAMILY MEMBER"/>
    <property type="match status" value="1"/>
</dbReference>
<keyword evidence="3" id="KW-0808">Transferase</keyword>
<keyword evidence="4" id="KW-1185">Reference proteome</keyword>
<gene>
    <name evidence="3" type="ORF">BKA24_000498</name>
</gene>
<keyword evidence="3" id="KW-0326">Glycosidase</keyword>
<dbReference type="SMART" id="SM00642">
    <property type="entry name" value="Aamy"/>
    <property type="match status" value="1"/>
</dbReference>
<dbReference type="EC" id="3.2.1.1" evidence="3"/>
<dbReference type="InterPro" id="IPR013780">
    <property type="entry name" value="Glyco_hydro_b"/>
</dbReference>
<evidence type="ECO:0000256" key="1">
    <source>
        <dbReference type="ARBA" id="ARBA00008061"/>
    </source>
</evidence>
<dbReference type="InterPro" id="IPR017853">
    <property type="entry name" value="GH"/>
</dbReference>
<dbReference type="GO" id="GO:0004556">
    <property type="term" value="F:alpha-amylase activity"/>
    <property type="evidence" value="ECO:0007669"/>
    <property type="project" value="UniProtKB-EC"/>
</dbReference>
<accession>A0A7W7BN90</accession>
<dbReference type="InterPro" id="IPR006047">
    <property type="entry name" value="GH13_cat_dom"/>
</dbReference>
<dbReference type="Gene3D" id="3.20.20.80">
    <property type="entry name" value="Glycosidases"/>
    <property type="match status" value="1"/>
</dbReference>
<dbReference type="Pfam" id="PF00128">
    <property type="entry name" value="Alpha-amylase"/>
    <property type="match status" value="1"/>
</dbReference>
<name>A0A7W7BN90_9MICO</name>
<keyword evidence="3" id="KW-0378">Hydrolase</keyword>
<dbReference type="EMBL" id="JACHMD010000001">
    <property type="protein sequence ID" value="MBB4665789.1"/>
    <property type="molecule type" value="Genomic_DNA"/>
</dbReference>
<dbReference type="GO" id="GO:0016740">
    <property type="term" value="F:transferase activity"/>
    <property type="evidence" value="ECO:0007669"/>
    <property type="project" value="UniProtKB-KW"/>
</dbReference>
<dbReference type="EC" id="5.4.99.16" evidence="3"/>
<proteinExistence type="inferred from homology"/>
<protein>
    <submittedName>
        <fullName evidence="3">Maltose alpha-D-glucosyltransferase/alpha-amylase</fullName>
        <ecNumber evidence="3">3.2.1.1</ecNumber>
        <ecNumber evidence="3">5.4.99.16</ecNumber>
    </submittedName>
</protein>
<reference evidence="3 4" key="1">
    <citation type="submission" date="2020-08" db="EMBL/GenBank/DDBJ databases">
        <title>Sequencing the genomes of 1000 actinobacteria strains.</title>
        <authorList>
            <person name="Klenk H.-P."/>
        </authorList>
    </citation>
    <scope>NUCLEOTIDE SEQUENCE [LARGE SCALE GENOMIC DNA]</scope>
    <source>
        <strain evidence="3 4">DSM 24947</strain>
    </source>
</reference>
<comment type="similarity">
    <text evidence="1">Belongs to the glycosyl hydrolase 13 family.</text>
</comment>